<evidence type="ECO:0000313" key="2">
    <source>
        <dbReference type="Proteomes" id="UP001164746"/>
    </source>
</evidence>
<proteinExistence type="predicted"/>
<gene>
    <name evidence="1" type="ORF">MAR_036688</name>
</gene>
<protein>
    <submittedName>
        <fullName evidence="1">Uncharacterized protein</fullName>
    </submittedName>
</protein>
<accession>A0ABY7FPD3</accession>
<evidence type="ECO:0000313" key="1">
    <source>
        <dbReference type="EMBL" id="WAR23019.1"/>
    </source>
</evidence>
<organism evidence="1 2">
    <name type="scientific">Mya arenaria</name>
    <name type="common">Soft-shell clam</name>
    <dbReference type="NCBI Taxonomy" id="6604"/>
    <lineage>
        <taxon>Eukaryota</taxon>
        <taxon>Metazoa</taxon>
        <taxon>Spiralia</taxon>
        <taxon>Lophotrochozoa</taxon>
        <taxon>Mollusca</taxon>
        <taxon>Bivalvia</taxon>
        <taxon>Autobranchia</taxon>
        <taxon>Heteroconchia</taxon>
        <taxon>Euheterodonta</taxon>
        <taxon>Imparidentia</taxon>
        <taxon>Neoheterodontei</taxon>
        <taxon>Myida</taxon>
        <taxon>Myoidea</taxon>
        <taxon>Myidae</taxon>
        <taxon>Mya</taxon>
    </lineage>
</organism>
<name>A0ABY7FPD3_MYAAR</name>
<keyword evidence="2" id="KW-1185">Reference proteome</keyword>
<dbReference type="Proteomes" id="UP001164746">
    <property type="component" value="Chromosome 13"/>
</dbReference>
<reference evidence="1" key="1">
    <citation type="submission" date="2022-11" db="EMBL/GenBank/DDBJ databases">
        <title>Centuries of genome instability and evolution in soft-shell clam transmissible cancer (bioRxiv).</title>
        <authorList>
            <person name="Hart S.F.M."/>
            <person name="Yonemitsu M.A."/>
            <person name="Giersch R.M."/>
            <person name="Beal B.F."/>
            <person name="Arriagada G."/>
            <person name="Davis B.W."/>
            <person name="Ostrander E.A."/>
            <person name="Goff S.P."/>
            <person name="Metzger M.J."/>
        </authorList>
    </citation>
    <scope>NUCLEOTIDE SEQUENCE</scope>
    <source>
        <strain evidence="1">MELC-2E11</strain>
        <tissue evidence="1">Siphon/mantle</tissue>
    </source>
</reference>
<sequence length="81" mass="9004">MEGVSWRHDIQILLCQNKAGSSQQIELPVGVSGVILNILLFLDRNLFVPTLLATLLDALNLLHAIGFPPAEFPKVRFNPLR</sequence>
<dbReference type="EMBL" id="CP111024">
    <property type="protein sequence ID" value="WAR23019.1"/>
    <property type="molecule type" value="Genomic_DNA"/>
</dbReference>